<evidence type="ECO:0000313" key="2">
    <source>
        <dbReference type="EMBL" id="BFO21277.1"/>
    </source>
</evidence>
<protein>
    <submittedName>
        <fullName evidence="2">Uncharacterized protein</fullName>
    </submittedName>
</protein>
<sequence>MGAARPRVLGGGVEGGAGEVEADGALGGEPLGFDAGEEAERLGVALEAAAVLGELVQRLFAVVAEGRVAEVVGEAGGLHEVGVAAEGSAELAAHLGAFEGVGEAGAGAGVPDLALVAGGDDLGLAREAAEGGGVEYAGSVALEGGAAGAFVGLGGPAVDCGRGVRGAFHVTDSTGWV</sequence>
<evidence type="ECO:0000256" key="1">
    <source>
        <dbReference type="SAM" id="MobiDB-lite"/>
    </source>
</evidence>
<reference evidence="2" key="2">
    <citation type="submission" date="2024-07" db="EMBL/GenBank/DDBJ databases">
        <title>Streptomyces haneummycinica sp. nov., a new antibiotic-producing actinobacterium isolated from marine sediment.</title>
        <authorList>
            <person name="Uemura M."/>
            <person name="Hamada M."/>
            <person name="Hirano S."/>
            <person name="Kobayashi K."/>
            <person name="Ohshiro T."/>
            <person name="Kobayashi T."/>
            <person name="Terahara T."/>
        </authorList>
    </citation>
    <scope>NUCLEOTIDE SEQUENCE</scope>
    <source>
        <strain evidence="2">KM77-8</strain>
    </source>
</reference>
<organism evidence="2">
    <name type="scientific">Streptomyces haneummycinicus</name>
    <dbReference type="NCBI Taxonomy" id="3074435"/>
    <lineage>
        <taxon>Bacteria</taxon>
        <taxon>Bacillati</taxon>
        <taxon>Actinomycetota</taxon>
        <taxon>Actinomycetes</taxon>
        <taxon>Kitasatosporales</taxon>
        <taxon>Streptomycetaceae</taxon>
        <taxon>Streptomyces</taxon>
    </lineage>
</organism>
<name>A0AAT9HUS8_9ACTN</name>
<feature type="compositionally biased region" description="Gly residues" evidence="1">
    <location>
        <begin position="9"/>
        <end position="18"/>
    </location>
</feature>
<dbReference type="AlphaFoldDB" id="A0AAT9HUS8"/>
<feature type="region of interest" description="Disordered" evidence="1">
    <location>
        <begin position="1"/>
        <end position="21"/>
    </location>
</feature>
<gene>
    <name evidence="2" type="ORF">SHKM778_76650</name>
</gene>
<dbReference type="EMBL" id="AP035768">
    <property type="protein sequence ID" value="BFO21277.1"/>
    <property type="molecule type" value="Genomic_DNA"/>
</dbReference>
<accession>A0AAT9HUS8</accession>
<reference evidence="2" key="1">
    <citation type="submission" date="2024-06" db="EMBL/GenBank/DDBJ databases">
        <authorList>
            <consortium name="consrtm"/>
            <person name="Uemura M."/>
            <person name="Terahara T."/>
        </authorList>
    </citation>
    <scope>NUCLEOTIDE SEQUENCE</scope>
    <source>
        <strain evidence="2">KM77-8</strain>
    </source>
</reference>
<proteinExistence type="predicted"/>